<dbReference type="SMART" id="SM00304">
    <property type="entry name" value="HAMP"/>
    <property type="match status" value="1"/>
</dbReference>
<feature type="domain" description="Histidine kinase" evidence="13">
    <location>
        <begin position="306"/>
        <end position="537"/>
    </location>
</feature>
<keyword evidence="6 12" id="KW-0812">Transmembrane</keyword>
<gene>
    <name evidence="15" type="ORF">Thi970DRAFT_04631</name>
</gene>
<dbReference type="SUPFAM" id="SSF158472">
    <property type="entry name" value="HAMP domain-like"/>
    <property type="match status" value="1"/>
</dbReference>
<keyword evidence="9" id="KW-0902">Two-component regulatory system</keyword>
<feature type="transmembrane region" description="Helical" evidence="12">
    <location>
        <begin position="12"/>
        <end position="33"/>
    </location>
</feature>
<dbReference type="RefSeq" id="WP_009151354.1">
    <property type="nucleotide sequence ID" value="NZ_CP121471.1"/>
</dbReference>
<proteinExistence type="predicted"/>
<dbReference type="SMART" id="SM00387">
    <property type="entry name" value="HATPase_c"/>
    <property type="match status" value="1"/>
</dbReference>
<dbReference type="EC" id="2.7.13.3" evidence="3"/>
<reference evidence="16" key="1">
    <citation type="submission" date="2011-06" db="EMBL/GenBank/DDBJ databases">
        <authorList>
            <consortium name="US DOE Joint Genome Institute (JGI-PGF)"/>
            <person name="Lucas S."/>
            <person name="Han J."/>
            <person name="Lapidus A."/>
            <person name="Cheng J.-F."/>
            <person name="Goodwin L."/>
            <person name="Pitluck S."/>
            <person name="Peters L."/>
            <person name="Land M.L."/>
            <person name="Hauser L."/>
            <person name="Vogl K."/>
            <person name="Liu Z."/>
            <person name="Overmann J."/>
            <person name="Frigaard N.-U."/>
            <person name="Bryant D.A."/>
            <person name="Woyke T.J."/>
        </authorList>
    </citation>
    <scope>NUCLEOTIDE SEQUENCE [LARGE SCALE GENOMIC DNA]</scope>
    <source>
        <strain evidence="16">970</strain>
    </source>
</reference>
<evidence type="ECO:0000256" key="7">
    <source>
        <dbReference type="ARBA" id="ARBA00022777"/>
    </source>
</evidence>
<reference evidence="15 16" key="2">
    <citation type="submission" date="2011-11" db="EMBL/GenBank/DDBJ databases">
        <authorList>
            <consortium name="US DOE Joint Genome Institute"/>
            <person name="Lucas S."/>
            <person name="Han J."/>
            <person name="Lapidus A."/>
            <person name="Cheng J.-F."/>
            <person name="Goodwin L."/>
            <person name="Pitluck S."/>
            <person name="Peters L."/>
            <person name="Ovchinnikova G."/>
            <person name="Zhang X."/>
            <person name="Detter J.C."/>
            <person name="Han C."/>
            <person name="Tapia R."/>
            <person name="Land M."/>
            <person name="Hauser L."/>
            <person name="Kyrpides N."/>
            <person name="Ivanova N."/>
            <person name="Pagani I."/>
            <person name="Vogl K."/>
            <person name="Liu Z."/>
            <person name="Overmann J."/>
            <person name="Frigaard N.-U."/>
            <person name="Bryant D."/>
            <person name="Woyke T."/>
        </authorList>
    </citation>
    <scope>NUCLEOTIDE SEQUENCE [LARGE SCALE GENOMIC DNA]</scope>
    <source>
        <strain evidence="15 16">970</strain>
    </source>
</reference>
<evidence type="ECO:0000256" key="9">
    <source>
        <dbReference type="ARBA" id="ARBA00023012"/>
    </source>
</evidence>
<feature type="domain" description="HAMP" evidence="14">
    <location>
        <begin position="246"/>
        <end position="298"/>
    </location>
</feature>
<dbReference type="AlphaFoldDB" id="H8Z7T9"/>
<keyword evidence="7 15" id="KW-0418">Kinase</keyword>
<comment type="subcellular location">
    <subcellularLocation>
        <location evidence="2">Membrane</location>
    </subcellularLocation>
</comment>
<evidence type="ECO:0000313" key="15">
    <source>
        <dbReference type="EMBL" id="EIC20951.1"/>
    </source>
</evidence>
<dbReference type="Pfam" id="PF02518">
    <property type="entry name" value="HATPase_c"/>
    <property type="match status" value="1"/>
</dbReference>
<evidence type="ECO:0000256" key="3">
    <source>
        <dbReference type="ARBA" id="ARBA00012438"/>
    </source>
</evidence>
<keyword evidence="16" id="KW-1185">Reference proteome</keyword>
<dbReference type="InterPro" id="IPR005467">
    <property type="entry name" value="His_kinase_dom"/>
</dbReference>
<feature type="compositionally biased region" description="Pro residues" evidence="11">
    <location>
        <begin position="114"/>
        <end position="132"/>
    </location>
</feature>
<dbReference type="CDD" id="cd00082">
    <property type="entry name" value="HisKA"/>
    <property type="match status" value="1"/>
</dbReference>
<evidence type="ECO:0000256" key="12">
    <source>
        <dbReference type="SAM" id="Phobius"/>
    </source>
</evidence>
<dbReference type="PROSITE" id="PS50109">
    <property type="entry name" value="HIS_KIN"/>
    <property type="match status" value="1"/>
</dbReference>
<dbReference type="GO" id="GO:0000155">
    <property type="term" value="F:phosphorelay sensor kinase activity"/>
    <property type="evidence" value="ECO:0007669"/>
    <property type="project" value="InterPro"/>
</dbReference>
<dbReference type="eggNOG" id="COG2205">
    <property type="taxonomic scope" value="Bacteria"/>
</dbReference>
<evidence type="ECO:0000256" key="1">
    <source>
        <dbReference type="ARBA" id="ARBA00000085"/>
    </source>
</evidence>
<dbReference type="EMBL" id="JH603170">
    <property type="protein sequence ID" value="EIC20951.1"/>
    <property type="molecule type" value="Genomic_DNA"/>
</dbReference>
<name>H8Z7T9_9GAMM</name>
<dbReference type="PROSITE" id="PS50885">
    <property type="entry name" value="HAMP"/>
    <property type="match status" value="1"/>
</dbReference>
<dbReference type="InterPro" id="IPR036097">
    <property type="entry name" value="HisK_dim/P_sf"/>
</dbReference>
<dbReference type="Proteomes" id="UP000002964">
    <property type="component" value="Unassembled WGS sequence"/>
</dbReference>
<sequence length="543" mass="58762">MKRSLIKTLAFKIFLVVLAGMVALVAGMLALTYTSVGRGFLDYIHAIELERTTEIVQVLQDIRARDGDWRAVPTDSESFRRWLLPRLSAPGGFVGLDSLGPLPATAPGEAWASFPPPPGAPPRNRGFPPPPLAQGNFSPPIGGPPPLPEGQRGGPRPPDRLGLLGRIALLNADGELIAGPAEATLKDARRPITVDTTVVGWLAVTRSNAGEDDLARRFLHGQRNNMLLISALSVVLSVLLAWRLAANVRRPVGALVAAMGRLADGNYGTRIPEARGDELGDLARTLNHLGGALERYEGMRRQWVADTSHELRTPITILRARIEAMQDGIHAVEPHRLGELHRQVMNLSALVDDLYTLARADLGRLEVARLPVEPLSVLDDVLEAFQPRLSAANLALEIKHGESEPASSPASLTAPSATSNWITLGDERRLSQLFSNLIENSLRYTDAGGRIRVVCTIERSALRLAFHDTLPGVPDTDLAHLFDRFYRVEGSRNRALGGSGLGLALCRTIVQAHDGTIIARPSELGGLCVEVRLPLRQPGAETR</sequence>
<dbReference type="Gene3D" id="6.10.340.10">
    <property type="match status" value="1"/>
</dbReference>
<dbReference type="Pfam" id="PF00672">
    <property type="entry name" value="HAMP"/>
    <property type="match status" value="1"/>
</dbReference>
<evidence type="ECO:0000256" key="8">
    <source>
        <dbReference type="ARBA" id="ARBA00022989"/>
    </source>
</evidence>
<dbReference type="SUPFAM" id="SSF55874">
    <property type="entry name" value="ATPase domain of HSP90 chaperone/DNA topoisomerase II/histidine kinase"/>
    <property type="match status" value="1"/>
</dbReference>
<dbReference type="InterPro" id="IPR004358">
    <property type="entry name" value="Sig_transdc_His_kin-like_C"/>
</dbReference>
<dbReference type="InterPro" id="IPR050428">
    <property type="entry name" value="TCS_sensor_his_kinase"/>
</dbReference>
<dbReference type="SUPFAM" id="SSF47384">
    <property type="entry name" value="Homodimeric domain of signal transducing histidine kinase"/>
    <property type="match status" value="1"/>
</dbReference>
<evidence type="ECO:0000313" key="16">
    <source>
        <dbReference type="Proteomes" id="UP000002964"/>
    </source>
</evidence>
<dbReference type="Gene3D" id="3.30.565.10">
    <property type="entry name" value="Histidine kinase-like ATPase, C-terminal domain"/>
    <property type="match status" value="1"/>
</dbReference>
<accession>H8Z7T9</accession>
<evidence type="ECO:0000256" key="6">
    <source>
        <dbReference type="ARBA" id="ARBA00022692"/>
    </source>
</evidence>
<feature type="region of interest" description="Disordered" evidence="11">
    <location>
        <begin position="107"/>
        <end position="158"/>
    </location>
</feature>
<dbReference type="PRINTS" id="PR00344">
    <property type="entry name" value="BCTRLSENSOR"/>
</dbReference>
<dbReference type="InterPro" id="IPR003660">
    <property type="entry name" value="HAMP_dom"/>
</dbReference>
<dbReference type="STRING" id="631362.Thi970DRAFT_04631"/>
<keyword evidence="4" id="KW-0597">Phosphoprotein</keyword>
<evidence type="ECO:0000256" key="5">
    <source>
        <dbReference type="ARBA" id="ARBA00022679"/>
    </source>
</evidence>
<dbReference type="Gene3D" id="1.10.287.130">
    <property type="match status" value="1"/>
</dbReference>
<keyword evidence="10 12" id="KW-0472">Membrane</keyword>
<evidence type="ECO:0000256" key="11">
    <source>
        <dbReference type="SAM" id="MobiDB-lite"/>
    </source>
</evidence>
<dbReference type="InterPro" id="IPR036890">
    <property type="entry name" value="HATPase_C_sf"/>
</dbReference>
<protein>
    <recommendedName>
        <fullName evidence="3">histidine kinase</fullName>
        <ecNumber evidence="3">2.7.13.3</ecNumber>
    </recommendedName>
</protein>
<evidence type="ECO:0000256" key="4">
    <source>
        <dbReference type="ARBA" id="ARBA00022553"/>
    </source>
</evidence>
<evidence type="ECO:0000259" key="14">
    <source>
        <dbReference type="PROSITE" id="PS50885"/>
    </source>
</evidence>
<dbReference type="CDD" id="cd06225">
    <property type="entry name" value="HAMP"/>
    <property type="match status" value="1"/>
</dbReference>
<dbReference type="PANTHER" id="PTHR45436">
    <property type="entry name" value="SENSOR HISTIDINE KINASE YKOH"/>
    <property type="match status" value="1"/>
</dbReference>
<keyword evidence="8 12" id="KW-1133">Transmembrane helix</keyword>
<dbReference type="PANTHER" id="PTHR45436:SF5">
    <property type="entry name" value="SENSOR HISTIDINE KINASE TRCS"/>
    <property type="match status" value="1"/>
</dbReference>
<dbReference type="InterPro" id="IPR003661">
    <property type="entry name" value="HisK_dim/P_dom"/>
</dbReference>
<dbReference type="HOGENOM" id="CLU_000445_89_6_6"/>
<dbReference type="OrthoDB" id="9804645at2"/>
<keyword evidence="5" id="KW-0808">Transferase</keyword>
<comment type="catalytic activity">
    <reaction evidence="1">
        <text>ATP + protein L-histidine = ADP + protein N-phospho-L-histidine.</text>
        <dbReference type="EC" id="2.7.13.3"/>
    </reaction>
</comment>
<organism evidence="15 16">
    <name type="scientific">Thiorhodovibrio frisius</name>
    <dbReference type="NCBI Taxonomy" id="631362"/>
    <lineage>
        <taxon>Bacteria</taxon>
        <taxon>Pseudomonadati</taxon>
        <taxon>Pseudomonadota</taxon>
        <taxon>Gammaproteobacteria</taxon>
        <taxon>Chromatiales</taxon>
        <taxon>Chromatiaceae</taxon>
        <taxon>Thiorhodovibrio</taxon>
    </lineage>
</organism>
<dbReference type="InterPro" id="IPR003594">
    <property type="entry name" value="HATPase_dom"/>
</dbReference>
<dbReference type="SMART" id="SM00388">
    <property type="entry name" value="HisKA"/>
    <property type="match status" value="1"/>
</dbReference>
<dbReference type="Pfam" id="PF00512">
    <property type="entry name" value="HisKA"/>
    <property type="match status" value="1"/>
</dbReference>
<dbReference type="GO" id="GO:0005886">
    <property type="term" value="C:plasma membrane"/>
    <property type="evidence" value="ECO:0007669"/>
    <property type="project" value="TreeGrafter"/>
</dbReference>
<evidence type="ECO:0000256" key="2">
    <source>
        <dbReference type="ARBA" id="ARBA00004370"/>
    </source>
</evidence>
<evidence type="ECO:0000256" key="10">
    <source>
        <dbReference type="ARBA" id="ARBA00023136"/>
    </source>
</evidence>
<evidence type="ECO:0000259" key="13">
    <source>
        <dbReference type="PROSITE" id="PS50109"/>
    </source>
</evidence>